<feature type="chain" id="PRO_5045314779" description="UPAR/Ly6 domain-containing protein" evidence="3">
    <location>
        <begin position="19"/>
        <end position="184"/>
    </location>
</feature>
<feature type="signal peptide" evidence="3">
    <location>
        <begin position="1"/>
        <end position="18"/>
    </location>
</feature>
<proteinExistence type="predicted"/>
<dbReference type="Gene3D" id="2.10.60.10">
    <property type="entry name" value="CD59"/>
    <property type="match status" value="2"/>
</dbReference>
<evidence type="ECO:0000313" key="6">
    <source>
        <dbReference type="Proteomes" id="UP001176940"/>
    </source>
</evidence>
<keyword evidence="6" id="KW-1185">Reference proteome</keyword>
<name>A0ABN9LPR3_9NEOB</name>
<dbReference type="Proteomes" id="UP001176940">
    <property type="component" value="Unassembled WGS sequence"/>
</dbReference>
<gene>
    <name evidence="5" type="ORF">RIMI_LOCUS11687985</name>
</gene>
<evidence type="ECO:0000313" key="5">
    <source>
        <dbReference type="EMBL" id="CAJ0947462.1"/>
    </source>
</evidence>
<dbReference type="PANTHER" id="PTHR20914:SF25">
    <property type="entry name" value="PHOSPHOLIPASE A2 INHIBITOR AND LY6_PLAUR DOMAIN-CONTAINING PROTEIN"/>
    <property type="match status" value="1"/>
</dbReference>
<feature type="domain" description="UPAR/Ly6" evidence="4">
    <location>
        <begin position="76"/>
        <end position="137"/>
    </location>
</feature>
<dbReference type="InterPro" id="IPR050918">
    <property type="entry name" value="CNF-like_PLA2_Inhibitor"/>
</dbReference>
<evidence type="ECO:0000256" key="1">
    <source>
        <dbReference type="ARBA" id="ARBA00004613"/>
    </source>
</evidence>
<feature type="domain" description="UPAR/Ly6" evidence="4">
    <location>
        <begin position="9"/>
        <end position="62"/>
    </location>
</feature>
<dbReference type="EMBL" id="CAUEEQ010026751">
    <property type="protein sequence ID" value="CAJ0947462.1"/>
    <property type="molecule type" value="Genomic_DNA"/>
</dbReference>
<protein>
    <recommendedName>
        <fullName evidence="4">UPAR/Ly6 domain-containing protein</fullName>
    </recommendedName>
</protein>
<dbReference type="SUPFAM" id="SSF57302">
    <property type="entry name" value="Snake toxin-like"/>
    <property type="match status" value="2"/>
</dbReference>
<comment type="caution">
    <text evidence="5">The sequence shown here is derived from an EMBL/GenBank/DDBJ whole genome shotgun (WGS) entry which is preliminary data.</text>
</comment>
<evidence type="ECO:0000256" key="2">
    <source>
        <dbReference type="ARBA" id="ARBA00022525"/>
    </source>
</evidence>
<evidence type="ECO:0000259" key="4">
    <source>
        <dbReference type="Pfam" id="PF00021"/>
    </source>
</evidence>
<sequence>MKNLVTFLCMISALVGSGDKLFKSFYKGCANETLCGTKGTGSVEMMKFRFHVYCCTGDLCNNQEYEIFEEDPTPNGVKCPSCFRLGTLEECKTNKEMNCTGSMNRCVEYRAKIRNVDKTEEDYSFKGCINSDSCRYNFDSYVGMEEIQRVFLKFGSSGLFLSSQIKVKLGLQFFLVVFELVSGD</sequence>
<dbReference type="CDD" id="cd00117">
    <property type="entry name" value="TFP"/>
    <property type="match status" value="1"/>
</dbReference>
<organism evidence="5 6">
    <name type="scientific">Ranitomeya imitator</name>
    <name type="common">mimic poison frog</name>
    <dbReference type="NCBI Taxonomy" id="111125"/>
    <lineage>
        <taxon>Eukaryota</taxon>
        <taxon>Metazoa</taxon>
        <taxon>Chordata</taxon>
        <taxon>Craniata</taxon>
        <taxon>Vertebrata</taxon>
        <taxon>Euteleostomi</taxon>
        <taxon>Amphibia</taxon>
        <taxon>Batrachia</taxon>
        <taxon>Anura</taxon>
        <taxon>Neobatrachia</taxon>
        <taxon>Hyloidea</taxon>
        <taxon>Dendrobatidae</taxon>
        <taxon>Dendrobatinae</taxon>
        <taxon>Ranitomeya</taxon>
    </lineage>
</organism>
<dbReference type="Pfam" id="PF00021">
    <property type="entry name" value="UPAR_LY6"/>
    <property type="match status" value="2"/>
</dbReference>
<evidence type="ECO:0000256" key="3">
    <source>
        <dbReference type="SAM" id="SignalP"/>
    </source>
</evidence>
<dbReference type="InterPro" id="IPR045860">
    <property type="entry name" value="Snake_toxin-like_sf"/>
</dbReference>
<dbReference type="InterPro" id="IPR016054">
    <property type="entry name" value="LY6_UPA_recep-like"/>
</dbReference>
<keyword evidence="2" id="KW-0964">Secreted</keyword>
<accession>A0ABN9LPR3</accession>
<dbReference type="PANTHER" id="PTHR20914">
    <property type="entry name" value="LY6/PLAUR DOMAIN-CONTAINING PROTEIN 8"/>
    <property type="match status" value="1"/>
</dbReference>
<keyword evidence="3" id="KW-0732">Signal</keyword>
<reference evidence="5" key="1">
    <citation type="submission" date="2023-07" db="EMBL/GenBank/DDBJ databases">
        <authorList>
            <person name="Stuckert A."/>
        </authorList>
    </citation>
    <scope>NUCLEOTIDE SEQUENCE</scope>
</reference>
<dbReference type="CDD" id="cd23572">
    <property type="entry name" value="TFP_LU_ECD_PINLYP_rpt2"/>
    <property type="match status" value="1"/>
</dbReference>
<comment type="subcellular location">
    <subcellularLocation>
        <location evidence="1">Secreted</location>
    </subcellularLocation>
</comment>